<accession>A0ACC1NK64</accession>
<evidence type="ECO:0000313" key="1">
    <source>
        <dbReference type="EMBL" id="KAJ2979330.1"/>
    </source>
</evidence>
<reference evidence="1" key="1">
    <citation type="submission" date="2022-08" db="EMBL/GenBank/DDBJ databases">
        <title>Genome Sequence of Lecanicillium fungicola.</title>
        <authorList>
            <person name="Buettner E."/>
        </authorList>
    </citation>
    <scope>NUCLEOTIDE SEQUENCE</scope>
    <source>
        <strain evidence="1">Babe33</strain>
    </source>
</reference>
<name>A0ACC1NK64_9HYPO</name>
<proteinExistence type="predicted"/>
<gene>
    <name evidence="1" type="ORF">NQ176_g3323</name>
</gene>
<evidence type="ECO:0000313" key="2">
    <source>
        <dbReference type="Proteomes" id="UP001143910"/>
    </source>
</evidence>
<sequence>MIFSKDDVECTPCTAGDTKNIEKTSSSVQPQKSTDEGDGHAALPPPPDVGVMPWIQAAGAFCLMFASWGTVVAYGTFQEYYAGSGGILEHHSSSSIAWIGSLQAFLLMFGAALTGTLYDAGYFRTMMYAGSFLMVFGLMMTSLAHNYWQIILAQSLCTGCGMGLVALGALATPGTWFVKHRGLAVGLGSTGSSIGGLIFPIVLRHLILKVGFAWAVRIMGFIVSAILVLPLAVSRQRLPGKKRNTLIDFKALMQIEFGLYCLSIVLSFLGFFIPYTFIESWAISAQLDTEGVQPYYLLAIMNGASTFGRLLPNYASDKIGPLNVQLPCSVIAGVLVLNWIPVHSMGSAITIATLYGFFSGTLVSILPTAIASMTTNLGELGGRIGIGYLSMAVASLIGSPVAGALVQSAGYDAARIFAGALILAGSIAMAGSRLKITGLTIWAKA</sequence>
<dbReference type="Proteomes" id="UP001143910">
    <property type="component" value="Unassembled WGS sequence"/>
</dbReference>
<comment type="caution">
    <text evidence="1">The sequence shown here is derived from an EMBL/GenBank/DDBJ whole genome shotgun (WGS) entry which is preliminary data.</text>
</comment>
<dbReference type="EMBL" id="JANJQO010000293">
    <property type="protein sequence ID" value="KAJ2979330.1"/>
    <property type="molecule type" value="Genomic_DNA"/>
</dbReference>
<organism evidence="1 2">
    <name type="scientific">Zarea fungicola</name>
    <dbReference type="NCBI Taxonomy" id="93591"/>
    <lineage>
        <taxon>Eukaryota</taxon>
        <taxon>Fungi</taxon>
        <taxon>Dikarya</taxon>
        <taxon>Ascomycota</taxon>
        <taxon>Pezizomycotina</taxon>
        <taxon>Sordariomycetes</taxon>
        <taxon>Hypocreomycetidae</taxon>
        <taxon>Hypocreales</taxon>
        <taxon>Cordycipitaceae</taxon>
        <taxon>Zarea</taxon>
    </lineage>
</organism>
<keyword evidence="2" id="KW-1185">Reference proteome</keyword>
<protein>
    <submittedName>
        <fullName evidence="1">Uncharacterized protein</fullName>
    </submittedName>
</protein>